<organism evidence="1 2">
    <name type="scientific">Actinoplanes xinjiangensis</name>
    <dbReference type="NCBI Taxonomy" id="512350"/>
    <lineage>
        <taxon>Bacteria</taxon>
        <taxon>Bacillati</taxon>
        <taxon>Actinomycetota</taxon>
        <taxon>Actinomycetes</taxon>
        <taxon>Micromonosporales</taxon>
        <taxon>Micromonosporaceae</taxon>
        <taxon>Actinoplanes</taxon>
    </lineage>
</organism>
<reference evidence="1 2" key="1">
    <citation type="submission" date="2018-05" db="EMBL/GenBank/DDBJ databases">
        <title>Genomic Encyclopedia of Archaeal and Bacterial Type Strains, Phase II (KMG-II): from individual species to whole genera.</title>
        <authorList>
            <person name="Goeker M."/>
        </authorList>
    </citation>
    <scope>NUCLEOTIDE SEQUENCE [LARGE SCALE GENOMIC DNA]</scope>
    <source>
        <strain evidence="1 2">DSM 45184</strain>
    </source>
</reference>
<dbReference type="AlphaFoldDB" id="A0A316F740"/>
<name>A0A316F740_9ACTN</name>
<protein>
    <recommendedName>
        <fullName evidence="3">Universal stress protein family protein</fullName>
    </recommendedName>
</protein>
<accession>A0A316F740</accession>
<evidence type="ECO:0000313" key="2">
    <source>
        <dbReference type="Proteomes" id="UP000245697"/>
    </source>
</evidence>
<evidence type="ECO:0000313" key="1">
    <source>
        <dbReference type="EMBL" id="PWK40417.1"/>
    </source>
</evidence>
<sequence length="110" mass="11365">MIGSGIPRALLDFARAVNATQIVLGASSRGRLAQLFSAGVGATTTALSGSIDVHLVTHERAGQGRRTRRIPPALSRGRRIAGFAATLLGLPALTALLHTCSPPPTNRSSD</sequence>
<keyword evidence="2" id="KW-1185">Reference proteome</keyword>
<gene>
    <name evidence="1" type="ORF">BC793_1192</name>
</gene>
<proteinExistence type="predicted"/>
<dbReference type="RefSeq" id="WP_428839530.1">
    <property type="nucleotide sequence ID" value="NZ_QGGR01000019.1"/>
</dbReference>
<dbReference type="EMBL" id="QGGR01000019">
    <property type="protein sequence ID" value="PWK40417.1"/>
    <property type="molecule type" value="Genomic_DNA"/>
</dbReference>
<comment type="caution">
    <text evidence="1">The sequence shown here is derived from an EMBL/GenBank/DDBJ whole genome shotgun (WGS) entry which is preliminary data.</text>
</comment>
<dbReference type="Proteomes" id="UP000245697">
    <property type="component" value="Unassembled WGS sequence"/>
</dbReference>
<evidence type="ECO:0008006" key="3">
    <source>
        <dbReference type="Google" id="ProtNLM"/>
    </source>
</evidence>